<protein>
    <submittedName>
        <fullName evidence="10">Wzy polymerase domain-containing protein</fullName>
    </submittedName>
</protein>
<evidence type="ECO:0000256" key="1">
    <source>
        <dbReference type="ARBA" id="ARBA00004141"/>
    </source>
</evidence>
<dbReference type="Pfam" id="PF11846">
    <property type="entry name" value="Wzy_C_2"/>
    <property type="match status" value="1"/>
</dbReference>
<dbReference type="InterPro" id="IPR021797">
    <property type="entry name" value="Wzy_C_2"/>
</dbReference>
<evidence type="ECO:0000313" key="11">
    <source>
        <dbReference type="Proteomes" id="UP001500795"/>
    </source>
</evidence>
<evidence type="ECO:0000256" key="3">
    <source>
        <dbReference type="ARBA" id="ARBA00022989"/>
    </source>
</evidence>
<keyword evidence="11" id="KW-1185">Reference proteome</keyword>
<keyword evidence="2 6" id="KW-0812">Transmembrane</keyword>
<evidence type="ECO:0000256" key="2">
    <source>
        <dbReference type="ARBA" id="ARBA00022692"/>
    </source>
</evidence>
<name>A0ABP6VZ26_9GAMM</name>
<feature type="transmembrane region" description="Helical" evidence="6">
    <location>
        <begin position="124"/>
        <end position="145"/>
    </location>
</feature>
<feature type="transmembrane region" description="Helical" evidence="6">
    <location>
        <begin position="94"/>
        <end position="112"/>
    </location>
</feature>
<dbReference type="Proteomes" id="UP001500795">
    <property type="component" value="Unassembled WGS sequence"/>
</dbReference>
<feature type="region of interest" description="Disordered" evidence="5">
    <location>
        <begin position="568"/>
        <end position="597"/>
    </location>
</feature>
<feature type="compositionally biased region" description="Basic and acidic residues" evidence="5">
    <location>
        <begin position="587"/>
        <end position="597"/>
    </location>
</feature>
<evidence type="ECO:0000256" key="5">
    <source>
        <dbReference type="SAM" id="MobiDB-lite"/>
    </source>
</evidence>
<evidence type="ECO:0000256" key="4">
    <source>
        <dbReference type="ARBA" id="ARBA00023136"/>
    </source>
</evidence>
<feature type="transmembrane region" description="Helical" evidence="6">
    <location>
        <begin position="165"/>
        <end position="185"/>
    </location>
</feature>
<keyword evidence="4 6" id="KW-0472">Membrane</keyword>
<evidence type="ECO:0000313" key="10">
    <source>
        <dbReference type="EMBL" id="GAA3542108.1"/>
    </source>
</evidence>
<gene>
    <name evidence="10" type="ORF">GCM10022394_22610</name>
</gene>
<sequence length="597" mass="67599">MTRIALPQTWFWLFAAYLLFGMHFFMHNPGGSGFYLPFNMVGWIFVSLLIAVGLWQMTHNQRVRFSRFHALCWLVLGLLFVPLLYPNNTFADHALPRLAGAAGGLLLYFSLLQCRFDLQQRRRLLYLLLAGVSLEILLGLMQYYLLEPGNGMGYNTSVNRPYGIFQQPNVMASFMATGLMLACYLGLDDKAHRRDRLFWLWLTTVLFSTPLLLVLLQSRTGQLAGVLGLLLMLPLAWQTNKKRLFIGLGLVLAGIVTALYSQSLSEGVQRGIEAYANPGYRKGYWQQGLAMIQASPLFGFGYGDFERQFMEFYNASRVAEGRLPPMEPNLAHPHNELLLWGIEGGLLPVLAILLAVAGFIRLLSKAPWRHGLALAALVWPIALHSQTEYPFYHSLAHWVTLLVLLYWVDTRLEQPLERQFRPWLLARFTAVLLPALVIPFMLSGLQTAHVVTQYERGGYKEPELLLSASNPMAWLTRLEFNAMSLQLAVGQAQQDNDALQAYATWAEQFVRHTPRANIYYNLVLALNHLDEQARAERLLAEARHFYPGDPLLKHDNISQALRTLEDKRTSQAVGLTPPPEQLGPGPELRDQKVKING</sequence>
<evidence type="ECO:0000259" key="9">
    <source>
        <dbReference type="Pfam" id="PF15864"/>
    </source>
</evidence>
<evidence type="ECO:0000256" key="6">
    <source>
        <dbReference type="SAM" id="Phobius"/>
    </source>
</evidence>
<reference evidence="11" key="1">
    <citation type="journal article" date="2019" name="Int. J. Syst. Evol. Microbiol.">
        <title>The Global Catalogue of Microorganisms (GCM) 10K type strain sequencing project: providing services to taxonomists for standard genome sequencing and annotation.</title>
        <authorList>
            <consortium name="The Broad Institute Genomics Platform"/>
            <consortium name="The Broad Institute Genome Sequencing Center for Infectious Disease"/>
            <person name="Wu L."/>
            <person name="Ma J."/>
        </authorList>
    </citation>
    <scope>NUCLEOTIDE SEQUENCE [LARGE SCALE GENOMIC DNA]</scope>
    <source>
        <strain evidence="11">JCM 17110</strain>
    </source>
</reference>
<feature type="transmembrane region" description="Helical" evidence="6">
    <location>
        <begin position="197"/>
        <end position="215"/>
    </location>
</feature>
<accession>A0ABP6VZ26</accession>
<comment type="subcellular location">
    <subcellularLocation>
        <location evidence="1">Membrane</location>
        <topology evidence="1">Multi-pass membrane protein</topology>
    </subcellularLocation>
</comment>
<dbReference type="InterPro" id="IPR051533">
    <property type="entry name" value="WaaL-like"/>
</dbReference>
<feature type="transmembrane region" description="Helical" evidence="6">
    <location>
        <begin position="337"/>
        <end position="360"/>
    </location>
</feature>
<feature type="transmembrane region" description="Helical" evidence="6">
    <location>
        <begin position="68"/>
        <end position="88"/>
    </location>
</feature>
<keyword evidence="3 6" id="KW-1133">Transmembrane helix</keyword>
<dbReference type="EMBL" id="BAABCX010000002">
    <property type="protein sequence ID" value="GAA3542108.1"/>
    <property type="molecule type" value="Genomic_DNA"/>
</dbReference>
<comment type="caution">
    <text evidence="10">The sequence shown here is derived from an EMBL/GenBank/DDBJ whole genome shotgun (WGS) entry which is preliminary data.</text>
</comment>
<feature type="transmembrane region" description="Helical" evidence="6">
    <location>
        <begin position="420"/>
        <end position="442"/>
    </location>
</feature>
<feature type="transmembrane region" description="Helical" evidence="6">
    <location>
        <begin position="391"/>
        <end position="408"/>
    </location>
</feature>
<feature type="transmembrane region" description="Helical" evidence="6">
    <location>
        <begin position="38"/>
        <end position="56"/>
    </location>
</feature>
<organism evidence="10 11">
    <name type="scientific">Zobellella aerophila</name>
    <dbReference type="NCBI Taxonomy" id="870480"/>
    <lineage>
        <taxon>Bacteria</taxon>
        <taxon>Pseudomonadati</taxon>
        <taxon>Pseudomonadota</taxon>
        <taxon>Gammaproteobacteria</taxon>
        <taxon>Aeromonadales</taxon>
        <taxon>Aeromonadaceae</taxon>
        <taxon>Zobellella</taxon>
    </lineage>
</organism>
<feature type="domain" description="Virulence factor membrane-bound polymerase C-terminal" evidence="8">
    <location>
        <begin position="373"/>
        <end position="550"/>
    </location>
</feature>
<dbReference type="Pfam" id="PF15864">
    <property type="entry name" value="PglL_A"/>
    <property type="match status" value="1"/>
</dbReference>
<feature type="transmembrane region" description="Helical" evidence="6">
    <location>
        <begin position="244"/>
        <end position="261"/>
    </location>
</feature>
<dbReference type="PANTHER" id="PTHR37422">
    <property type="entry name" value="TEICHURONIC ACID BIOSYNTHESIS PROTEIN TUAE"/>
    <property type="match status" value="1"/>
</dbReference>
<feature type="domain" description="Protein glycosylation ligase" evidence="9">
    <location>
        <begin position="161"/>
        <end position="185"/>
    </location>
</feature>
<evidence type="ECO:0000259" key="7">
    <source>
        <dbReference type="Pfam" id="PF04932"/>
    </source>
</evidence>
<dbReference type="InterPro" id="IPR031726">
    <property type="entry name" value="PglL_A"/>
</dbReference>
<feature type="transmembrane region" description="Helical" evidence="6">
    <location>
        <begin position="9"/>
        <end position="26"/>
    </location>
</feature>
<dbReference type="PANTHER" id="PTHR37422:SF21">
    <property type="entry name" value="EXOQ-LIKE PROTEIN"/>
    <property type="match status" value="1"/>
</dbReference>
<proteinExistence type="predicted"/>
<dbReference type="RefSeq" id="WP_344957997.1">
    <property type="nucleotide sequence ID" value="NZ_BAABCX010000002.1"/>
</dbReference>
<dbReference type="InterPro" id="IPR007016">
    <property type="entry name" value="O-antigen_ligase-rel_domated"/>
</dbReference>
<evidence type="ECO:0000259" key="8">
    <source>
        <dbReference type="Pfam" id="PF11846"/>
    </source>
</evidence>
<feature type="domain" description="O-antigen ligase-related" evidence="7">
    <location>
        <begin position="207"/>
        <end position="349"/>
    </location>
</feature>
<feature type="transmembrane region" description="Helical" evidence="6">
    <location>
        <begin position="221"/>
        <end position="237"/>
    </location>
</feature>
<dbReference type="Pfam" id="PF04932">
    <property type="entry name" value="Wzy_C"/>
    <property type="match status" value="1"/>
</dbReference>